<feature type="domain" description="SHSP" evidence="4">
    <location>
        <begin position="45"/>
        <end position="156"/>
    </location>
</feature>
<evidence type="ECO:0000256" key="2">
    <source>
        <dbReference type="RuleBase" id="RU003616"/>
    </source>
</evidence>
<feature type="compositionally biased region" description="Basic and acidic residues" evidence="3">
    <location>
        <begin position="15"/>
        <end position="27"/>
    </location>
</feature>
<gene>
    <name evidence="5" type="ORF">ACFPP7_01140</name>
</gene>
<dbReference type="InterPro" id="IPR008978">
    <property type="entry name" value="HSP20-like_chaperone"/>
</dbReference>
<comment type="caution">
    <text evidence="5">The sequence shown here is derived from an EMBL/GenBank/DDBJ whole genome shotgun (WGS) entry which is preliminary data.</text>
</comment>
<dbReference type="SUPFAM" id="SSF49764">
    <property type="entry name" value="HSP20-like chaperones"/>
    <property type="match status" value="1"/>
</dbReference>
<dbReference type="InterPro" id="IPR031107">
    <property type="entry name" value="Small_HSP"/>
</dbReference>
<dbReference type="RefSeq" id="WP_084389332.1">
    <property type="nucleotide sequence ID" value="NZ_JBHSMX010000003.1"/>
</dbReference>
<evidence type="ECO:0000313" key="6">
    <source>
        <dbReference type="Proteomes" id="UP001596084"/>
    </source>
</evidence>
<evidence type="ECO:0000256" key="1">
    <source>
        <dbReference type="PROSITE-ProRule" id="PRU00285"/>
    </source>
</evidence>
<protein>
    <submittedName>
        <fullName evidence="5">Hsp20/alpha crystallin family protein</fullName>
    </submittedName>
</protein>
<evidence type="ECO:0000259" key="4">
    <source>
        <dbReference type="PROSITE" id="PS01031"/>
    </source>
</evidence>
<dbReference type="Proteomes" id="UP001596084">
    <property type="component" value="Unassembled WGS sequence"/>
</dbReference>
<dbReference type="PANTHER" id="PTHR11527">
    <property type="entry name" value="HEAT-SHOCK PROTEIN 20 FAMILY MEMBER"/>
    <property type="match status" value="1"/>
</dbReference>
<dbReference type="InterPro" id="IPR002068">
    <property type="entry name" value="A-crystallin/Hsp20_dom"/>
</dbReference>
<evidence type="ECO:0000256" key="3">
    <source>
        <dbReference type="SAM" id="MobiDB-lite"/>
    </source>
</evidence>
<name>A0ABW0QA06_9BURK</name>
<accession>A0ABW0QA06</accession>
<feature type="region of interest" description="Disordered" evidence="3">
    <location>
        <begin position="1"/>
        <end position="46"/>
    </location>
</feature>
<comment type="similarity">
    <text evidence="1 2">Belongs to the small heat shock protein (HSP20) family.</text>
</comment>
<proteinExistence type="inferred from homology"/>
<keyword evidence="6" id="KW-1185">Reference proteome</keyword>
<organism evidence="5 6">
    <name type="scientific">Polaromonas jejuensis</name>
    <dbReference type="NCBI Taxonomy" id="457502"/>
    <lineage>
        <taxon>Bacteria</taxon>
        <taxon>Pseudomonadati</taxon>
        <taxon>Pseudomonadota</taxon>
        <taxon>Betaproteobacteria</taxon>
        <taxon>Burkholderiales</taxon>
        <taxon>Comamonadaceae</taxon>
        <taxon>Polaromonas</taxon>
    </lineage>
</organism>
<reference evidence="6" key="1">
    <citation type="journal article" date="2019" name="Int. J. Syst. Evol. Microbiol.">
        <title>The Global Catalogue of Microorganisms (GCM) 10K type strain sequencing project: providing services to taxonomists for standard genome sequencing and annotation.</title>
        <authorList>
            <consortium name="The Broad Institute Genomics Platform"/>
            <consortium name="The Broad Institute Genome Sequencing Center for Infectious Disease"/>
            <person name="Wu L."/>
            <person name="Ma J."/>
        </authorList>
    </citation>
    <scope>NUCLEOTIDE SEQUENCE [LARGE SCALE GENOMIC DNA]</scope>
    <source>
        <strain evidence="6">CGMCC 4.7277</strain>
    </source>
</reference>
<dbReference type="EMBL" id="JBHSMX010000003">
    <property type="protein sequence ID" value="MFC5519519.1"/>
    <property type="molecule type" value="Genomic_DNA"/>
</dbReference>
<evidence type="ECO:0000313" key="5">
    <source>
        <dbReference type="EMBL" id="MFC5519519.1"/>
    </source>
</evidence>
<dbReference type="Pfam" id="PF00011">
    <property type="entry name" value="HSP20"/>
    <property type="match status" value="1"/>
</dbReference>
<dbReference type="CDD" id="cd06464">
    <property type="entry name" value="ACD_sHsps-like"/>
    <property type="match status" value="1"/>
</dbReference>
<sequence length="156" mass="16432">MQHRHQVSRGTPSGRDVKDVSTPEGSRETTGQGGELLAGGTESSQSGITTLPAVDIFEDEAGITVIADMPGVSKERLGVRVSGDSLVIEGTASVPVAGDVELIYGEVQNPQYRRSFTLSHELDPGKIAARLVNGVLTLTIPKAEEAKPRRITVSVA</sequence>
<dbReference type="PROSITE" id="PS01031">
    <property type="entry name" value="SHSP"/>
    <property type="match status" value="1"/>
</dbReference>
<dbReference type="Gene3D" id="2.60.40.790">
    <property type="match status" value="1"/>
</dbReference>